<dbReference type="InterPro" id="IPR036893">
    <property type="entry name" value="SBP_sf"/>
</dbReference>
<keyword evidence="3" id="KW-0862">Zinc</keyword>
<dbReference type="PANTHER" id="PTHR31251">
    <property type="entry name" value="SQUAMOSA PROMOTER-BINDING-LIKE PROTEIN 4"/>
    <property type="match status" value="1"/>
</dbReference>
<dbReference type="PANTHER" id="PTHR31251:SF169">
    <property type="entry name" value="SQUAMOSA PROMOTER-BINDING-LIKE PROTEIN 8"/>
    <property type="match status" value="1"/>
</dbReference>
<evidence type="ECO:0000259" key="6">
    <source>
        <dbReference type="PROSITE" id="PS51141"/>
    </source>
</evidence>
<sequence length="371" mass="40661">MNSSANTNEHQGDSNWSTENWDNTGAISSALEHASRQYTTNRLEWEWDPMILAQHPGSDGPNEVGDGDHKSQIAAGQMSSLRAYNNTISTGLPATFTQNALGIFNPAGMWNYGALDGSGVVLPPTGHLPNSLGSGIPGLAASSGGHHENIQTAFDGQHHNQYLPSGMHKNHLVKREDVSDGHTAPCIGLNLGVRTYFSAEDTAVGRVAKRHRAGSPGTQIPMCQAEGCKADLSTAKHYHRRHKVCELHSKTPTVIAAGRTQRFCQQCSRFHLLGEFDEGKRSCRRRLADHNRRRRKQQPNAVSTAESSSPDNNNNNDNDQNKSNHSGNHTRAGMFTKEKKIVSKNLPMISKSYKLSLKSSRSSKYIYIENG</sequence>
<dbReference type="Proteomes" id="UP001497444">
    <property type="component" value="Chromosome 19"/>
</dbReference>
<gene>
    <name evidence="7" type="ORF">CSSPJE1EN1_LOCUS12542</name>
</gene>
<proteinExistence type="predicted"/>
<name>A0ABP0WJQ2_9BRYO</name>
<feature type="compositionally biased region" description="Low complexity" evidence="5">
    <location>
        <begin position="307"/>
        <end position="326"/>
    </location>
</feature>
<keyword evidence="1" id="KW-0479">Metal-binding</keyword>
<feature type="region of interest" description="Disordered" evidence="5">
    <location>
        <begin position="1"/>
        <end position="21"/>
    </location>
</feature>
<dbReference type="InterPro" id="IPR004333">
    <property type="entry name" value="SBP_dom"/>
</dbReference>
<evidence type="ECO:0000256" key="1">
    <source>
        <dbReference type="ARBA" id="ARBA00022723"/>
    </source>
</evidence>
<dbReference type="EMBL" id="OZ020114">
    <property type="protein sequence ID" value="CAK9267064.1"/>
    <property type="molecule type" value="Genomic_DNA"/>
</dbReference>
<evidence type="ECO:0000256" key="3">
    <source>
        <dbReference type="ARBA" id="ARBA00022833"/>
    </source>
</evidence>
<keyword evidence="8" id="KW-1185">Reference proteome</keyword>
<evidence type="ECO:0000256" key="4">
    <source>
        <dbReference type="PROSITE-ProRule" id="PRU00470"/>
    </source>
</evidence>
<organism evidence="7 8">
    <name type="scientific">Sphagnum jensenii</name>
    <dbReference type="NCBI Taxonomy" id="128206"/>
    <lineage>
        <taxon>Eukaryota</taxon>
        <taxon>Viridiplantae</taxon>
        <taxon>Streptophyta</taxon>
        <taxon>Embryophyta</taxon>
        <taxon>Bryophyta</taxon>
        <taxon>Sphagnophytina</taxon>
        <taxon>Sphagnopsida</taxon>
        <taxon>Sphagnales</taxon>
        <taxon>Sphagnaceae</taxon>
        <taxon>Sphagnum</taxon>
    </lineage>
</organism>
<keyword evidence="2 4" id="KW-0863">Zinc-finger</keyword>
<feature type="domain" description="SBP-type" evidence="6">
    <location>
        <begin position="220"/>
        <end position="297"/>
    </location>
</feature>
<evidence type="ECO:0000313" key="7">
    <source>
        <dbReference type="EMBL" id="CAK9267064.1"/>
    </source>
</evidence>
<evidence type="ECO:0000256" key="5">
    <source>
        <dbReference type="SAM" id="MobiDB-lite"/>
    </source>
</evidence>
<dbReference type="InterPro" id="IPR044817">
    <property type="entry name" value="SBP-like"/>
</dbReference>
<accession>A0ABP0WJQ2</accession>
<feature type="region of interest" description="Disordered" evidence="5">
    <location>
        <begin position="287"/>
        <end position="339"/>
    </location>
</feature>
<protein>
    <recommendedName>
        <fullName evidence="6">SBP-type domain-containing protein</fullName>
    </recommendedName>
</protein>
<dbReference type="Pfam" id="PF03110">
    <property type="entry name" value="SBP"/>
    <property type="match status" value="1"/>
</dbReference>
<evidence type="ECO:0000256" key="2">
    <source>
        <dbReference type="ARBA" id="ARBA00022771"/>
    </source>
</evidence>
<dbReference type="SUPFAM" id="SSF103612">
    <property type="entry name" value="SBT domain"/>
    <property type="match status" value="1"/>
</dbReference>
<dbReference type="PROSITE" id="PS51141">
    <property type="entry name" value="ZF_SBP"/>
    <property type="match status" value="1"/>
</dbReference>
<dbReference type="Gene3D" id="4.10.1100.10">
    <property type="entry name" value="Transcription factor, SBP-box domain"/>
    <property type="match status" value="1"/>
</dbReference>
<evidence type="ECO:0000313" key="8">
    <source>
        <dbReference type="Proteomes" id="UP001497444"/>
    </source>
</evidence>
<reference evidence="7" key="1">
    <citation type="submission" date="2024-02" db="EMBL/GenBank/DDBJ databases">
        <authorList>
            <consortium name="ELIXIR-Norway"/>
            <consortium name="Elixir Norway"/>
        </authorList>
    </citation>
    <scope>NUCLEOTIDE SEQUENCE</scope>
</reference>